<keyword evidence="3" id="KW-1185">Reference proteome</keyword>
<organism evidence="2 3">
    <name type="scientific">Rhodanobacter terrae</name>
    <dbReference type="NCBI Taxonomy" id="418647"/>
    <lineage>
        <taxon>Bacteria</taxon>
        <taxon>Pseudomonadati</taxon>
        <taxon>Pseudomonadota</taxon>
        <taxon>Gammaproteobacteria</taxon>
        <taxon>Lysobacterales</taxon>
        <taxon>Rhodanobacteraceae</taxon>
        <taxon>Rhodanobacter</taxon>
    </lineage>
</organism>
<reference evidence="3" key="1">
    <citation type="journal article" date="2019" name="Int. J. Syst. Evol. Microbiol.">
        <title>The Global Catalogue of Microorganisms (GCM) 10K type strain sequencing project: providing services to taxonomists for standard genome sequencing and annotation.</title>
        <authorList>
            <consortium name="The Broad Institute Genomics Platform"/>
            <consortium name="The Broad Institute Genome Sequencing Center for Infectious Disease"/>
            <person name="Wu L."/>
            <person name="Ma J."/>
        </authorList>
    </citation>
    <scope>NUCLEOTIDE SEQUENCE [LARGE SCALE GENOMIC DNA]</scope>
    <source>
        <strain evidence="3">CGMCC 1.13587</strain>
    </source>
</reference>
<proteinExistence type="predicted"/>
<sequence>MTSIRLWFGPIALLLFIAGTLTIGAFTPGYSHVRQTVSELGEFGSPWQLAFSALLCVIAACLVIFASAVARSLRGLGCSALPAYFVVALAISCAGVGIFSFPHPLHNVFGLSETVGLQAPLVAALVCWNVPRARQIALFSIIMYAVVLFAIAVNLIPLVRPASLWPVIKPYFGIVQRFLFVSWFAWCAGYAMFLLQVGRTNNSVRDFPSIPPA</sequence>
<accession>A0ABW0STK9</accession>
<protein>
    <submittedName>
        <fullName evidence="2">DUF998 domain-containing protein</fullName>
    </submittedName>
</protein>
<comment type="caution">
    <text evidence="2">The sequence shown here is derived from an EMBL/GenBank/DDBJ whole genome shotgun (WGS) entry which is preliminary data.</text>
</comment>
<evidence type="ECO:0000256" key="1">
    <source>
        <dbReference type="SAM" id="Phobius"/>
    </source>
</evidence>
<gene>
    <name evidence="2" type="ORF">ACFPPB_03630</name>
</gene>
<keyword evidence="1" id="KW-0472">Membrane</keyword>
<feature type="transmembrane region" description="Helical" evidence="1">
    <location>
        <begin position="137"/>
        <end position="159"/>
    </location>
</feature>
<keyword evidence="1" id="KW-1133">Transmembrane helix</keyword>
<dbReference type="Pfam" id="PF06197">
    <property type="entry name" value="DUF998"/>
    <property type="match status" value="1"/>
</dbReference>
<feature type="transmembrane region" description="Helical" evidence="1">
    <location>
        <begin position="7"/>
        <end position="27"/>
    </location>
</feature>
<dbReference type="InterPro" id="IPR009339">
    <property type="entry name" value="DUF998"/>
</dbReference>
<feature type="transmembrane region" description="Helical" evidence="1">
    <location>
        <begin position="108"/>
        <end position="130"/>
    </location>
</feature>
<feature type="transmembrane region" description="Helical" evidence="1">
    <location>
        <begin position="171"/>
        <end position="195"/>
    </location>
</feature>
<keyword evidence="1" id="KW-0812">Transmembrane</keyword>
<feature type="transmembrane region" description="Helical" evidence="1">
    <location>
        <begin position="81"/>
        <end position="102"/>
    </location>
</feature>
<name>A0ABW0STK9_9GAMM</name>
<dbReference type="Proteomes" id="UP001596111">
    <property type="component" value="Unassembled WGS sequence"/>
</dbReference>
<dbReference type="RefSeq" id="WP_377324511.1">
    <property type="nucleotide sequence ID" value="NZ_JBHSNG010000003.1"/>
</dbReference>
<evidence type="ECO:0000313" key="2">
    <source>
        <dbReference type="EMBL" id="MFC5580203.1"/>
    </source>
</evidence>
<feature type="transmembrane region" description="Helical" evidence="1">
    <location>
        <begin position="47"/>
        <end position="69"/>
    </location>
</feature>
<dbReference type="EMBL" id="JBHSNG010000003">
    <property type="protein sequence ID" value="MFC5580203.1"/>
    <property type="molecule type" value="Genomic_DNA"/>
</dbReference>
<evidence type="ECO:0000313" key="3">
    <source>
        <dbReference type="Proteomes" id="UP001596111"/>
    </source>
</evidence>